<dbReference type="KEGG" id="mrr:Moror_10001"/>
<keyword evidence="2" id="KW-1185">Reference proteome</keyword>
<name>V2WVH7_MONRO</name>
<comment type="caution">
    <text evidence="1">The sequence shown here is derived from an EMBL/GenBank/DDBJ whole genome shotgun (WGS) entry which is preliminary data.</text>
</comment>
<accession>V2WVH7</accession>
<dbReference type="EMBL" id="AWSO01001046">
    <property type="protein sequence ID" value="ESK85587.1"/>
    <property type="molecule type" value="Genomic_DNA"/>
</dbReference>
<organism evidence="1 2">
    <name type="scientific">Moniliophthora roreri (strain MCA 2997)</name>
    <name type="common">Cocoa frosty pod rot fungus</name>
    <name type="synonym">Crinipellis roreri</name>
    <dbReference type="NCBI Taxonomy" id="1381753"/>
    <lineage>
        <taxon>Eukaryota</taxon>
        <taxon>Fungi</taxon>
        <taxon>Dikarya</taxon>
        <taxon>Basidiomycota</taxon>
        <taxon>Agaricomycotina</taxon>
        <taxon>Agaricomycetes</taxon>
        <taxon>Agaricomycetidae</taxon>
        <taxon>Agaricales</taxon>
        <taxon>Marasmiineae</taxon>
        <taxon>Marasmiaceae</taxon>
        <taxon>Moniliophthora</taxon>
    </lineage>
</organism>
<sequence>MIKTWLQCWAKASAPRTAGALKFYQILSASSVFDATCFLGSTRSNSSYHEKACYSFTLTGTSTALEASAKSYRHYQTLARSYDHRCLNLEFIFGLGFIRERRPIFQRPRRLSSKSALCPLSPPLVYLPRRPTVNGAQRKTQILS</sequence>
<proteinExistence type="predicted"/>
<reference evidence="1 2" key="1">
    <citation type="journal article" date="2014" name="BMC Genomics">
        <title>Genome and secretome analysis of the hemibiotrophic fungal pathogen, Moniliophthora roreri, which causes frosty pod rot disease of cacao: mechanisms of the biotrophic and necrotrophic phases.</title>
        <authorList>
            <person name="Meinhardt L.W."/>
            <person name="Costa G.G.L."/>
            <person name="Thomazella D.P.T."/>
            <person name="Teixeira P.J.P.L."/>
            <person name="Carazzolle M.F."/>
            <person name="Schuster S.C."/>
            <person name="Carlson J.E."/>
            <person name="Guiltinan M.J."/>
            <person name="Mieczkowski P."/>
            <person name="Farmer A."/>
            <person name="Ramaraj T."/>
            <person name="Crozier J."/>
            <person name="Davis R.E."/>
            <person name="Shao J."/>
            <person name="Melnick R.L."/>
            <person name="Pereira G.A.G."/>
            <person name="Bailey B.A."/>
        </authorList>
    </citation>
    <scope>NUCLEOTIDE SEQUENCE [LARGE SCALE GENOMIC DNA]</scope>
    <source>
        <strain evidence="1 2">MCA 2997</strain>
    </source>
</reference>
<dbReference type="AlphaFoldDB" id="V2WVH7"/>
<dbReference type="Proteomes" id="UP000017559">
    <property type="component" value="Unassembled WGS sequence"/>
</dbReference>
<gene>
    <name evidence="1" type="ORF">Moror_10001</name>
</gene>
<protein>
    <submittedName>
        <fullName evidence="1">Uncharacterized protein</fullName>
    </submittedName>
</protein>
<dbReference type="HOGENOM" id="CLU_1796974_0_0_1"/>
<evidence type="ECO:0000313" key="2">
    <source>
        <dbReference type="Proteomes" id="UP000017559"/>
    </source>
</evidence>
<evidence type="ECO:0000313" key="1">
    <source>
        <dbReference type="EMBL" id="ESK85587.1"/>
    </source>
</evidence>